<evidence type="ECO:0000313" key="2">
    <source>
        <dbReference type="EMBL" id="MBK1714922.1"/>
    </source>
</evidence>
<feature type="transmembrane region" description="Helical" evidence="1">
    <location>
        <begin position="170"/>
        <end position="190"/>
    </location>
</feature>
<evidence type="ECO:0000313" key="3">
    <source>
        <dbReference type="Proteomes" id="UP001041814"/>
    </source>
</evidence>
<dbReference type="Proteomes" id="UP001041814">
    <property type="component" value="Unassembled WGS sequence"/>
</dbReference>
<keyword evidence="1" id="KW-1133">Transmembrane helix</keyword>
<keyword evidence="3" id="KW-1185">Reference proteome</keyword>
<evidence type="ECO:0008006" key="4">
    <source>
        <dbReference type="Google" id="ProtNLM"/>
    </source>
</evidence>
<reference evidence="2" key="1">
    <citation type="submission" date="2017-08" db="EMBL/GenBank/DDBJ databases">
        <authorList>
            <person name="Imhoff J.F."/>
            <person name="Rahn T."/>
            <person name="Kuenzel S."/>
            <person name="Neulinger S.C."/>
        </authorList>
    </citation>
    <scope>NUCLEOTIDE SEQUENCE</scope>
    <source>
        <strain evidence="2">IM 151</strain>
    </source>
</reference>
<evidence type="ECO:0000256" key="1">
    <source>
        <dbReference type="SAM" id="Phobius"/>
    </source>
</evidence>
<feature type="transmembrane region" description="Helical" evidence="1">
    <location>
        <begin position="44"/>
        <end position="65"/>
    </location>
</feature>
<keyword evidence="1" id="KW-0472">Membrane</keyword>
<feature type="transmembrane region" description="Helical" evidence="1">
    <location>
        <begin position="202"/>
        <end position="223"/>
    </location>
</feature>
<sequence>MTFAQALKEVRDPYERKARMTPGLLVILPLLIPILWTFGARNPLLTASLGLVTSCGVIYGLASIARGRGKLLEERLIRKWGGMPSTIVLRHRDDFLDRVTKARYHEEIAKKLGIRMPSEVEEAEDPVTADASYIAAARALRERTRGKPYGLLLKENIAYGFHRNMCAMRLYGVVASLIGMVAGVVLSKTVQLHPFFLDLDRITPAGGVTCAVSLAMLVAWLYFSPDAVRRIGYVYAERLFEALKSLRASRAAAETGQA</sequence>
<dbReference type="EMBL" id="NRRU01000087">
    <property type="protein sequence ID" value="MBK1714922.1"/>
    <property type="molecule type" value="Genomic_DNA"/>
</dbReference>
<organism evidence="2 3">
    <name type="scientific">Rubrivivax gelatinosus</name>
    <name type="common">Rhodocyclus gelatinosus</name>
    <name type="synonym">Rhodopseudomonas gelatinosa</name>
    <dbReference type="NCBI Taxonomy" id="28068"/>
    <lineage>
        <taxon>Bacteria</taxon>
        <taxon>Pseudomonadati</taxon>
        <taxon>Pseudomonadota</taxon>
        <taxon>Betaproteobacteria</taxon>
        <taxon>Burkholderiales</taxon>
        <taxon>Sphaerotilaceae</taxon>
        <taxon>Rubrivivax</taxon>
    </lineage>
</organism>
<name>A0ABS1DXV7_RUBGE</name>
<keyword evidence="1" id="KW-0812">Transmembrane</keyword>
<proteinExistence type="predicted"/>
<gene>
    <name evidence="2" type="ORF">CKO43_19355</name>
</gene>
<comment type="caution">
    <text evidence="2">The sequence shown here is derived from an EMBL/GenBank/DDBJ whole genome shotgun (WGS) entry which is preliminary data.</text>
</comment>
<protein>
    <recommendedName>
        <fullName evidence="4">MotA/TolQ/ExbB proton channel domain-containing protein</fullName>
    </recommendedName>
</protein>
<reference evidence="2" key="2">
    <citation type="journal article" date="2020" name="Microorganisms">
        <title>Osmotic Adaptation and Compatible Solute Biosynthesis of Phototrophic Bacteria as Revealed from Genome Analyses.</title>
        <authorList>
            <person name="Imhoff J.F."/>
            <person name="Rahn T."/>
            <person name="Kunzel S."/>
            <person name="Keller A."/>
            <person name="Neulinger S.C."/>
        </authorList>
    </citation>
    <scope>NUCLEOTIDE SEQUENCE</scope>
    <source>
        <strain evidence="2">IM 151</strain>
    </source>
</reference>
<feature type="transmembrane region" description="Helical" evidence="1">
    <location>
        <begin position="20"/>
        <end position="38"/>
    </location>
</feature>
<accession>A0ABS1DXV7</accession>
<dbReference type="RefSeq" id="WP_200379661.1">
    <property type="nucleotide sequence ID" value="NZ_NRRU01000087.1"/>
</dbReference>